<evidence type="ECO:0000313" key="2">
    <source>
        <dbReference type="EMBL" id="OXA48637.1"/>
    </source>
</evidence>
<feature type="transmembrane region" description="Helical" evidence="1">
    <location>
        <begin position="451"/>
        <end position="471"/>
    </location>
</feature>
<dbReference type="Proteomes" id="UP000198287">
    <property type="component" value="Unassembled WGS sequence"/>
</dbReference>
<dbReference type="OrthoDB" id="8299208at2759"/>
<feature type="transmembrane region" description="Helical" evidence="1">
    <location>
        <begin position="705"/>
        <end position="725"/>
    </location>
</feature>
<protein>
    <submittedName>
        <fullName evidence="2">Uncharacterized protein</fullName>
    </submittedName>
</protein>
<keyword evidence="1" id="KW-1133">Transmembrane helix</keyword>
<comment type="caution">
    <text evidence="2">The sequence shown here is derived from an EMBL/GenBank/DDBJ whole genome shotgun (WGS) entry which is preliminary data.</text>
</comment>
<gene>
    <name evidence="2" type="ORF">Fcan01_16493</name>
</gene>
<feature type="transmembrane region" description="Helical" evidence="1">
    <location>
        <begin position="420"/>
        <end position="439"/>
    </location>
</feature>
<sequence>MQDDVAFKHNESHWFMVLLFFTKFNNLSARRDSEFISSKVASNNRENQRLSHIADIFVNCTTVFDMRNGSRDFALNGIKEPLILVNPELVVTNIDTVQISLPRRKNILGNCYAFILTFPENDYNLRIGIESGGNFKENLIAHRSSVWYYIRQFYFPQYFVWVTKFRSEFQKAIQALGLGILRQYENGNLGDFGLVNFVLIDVLEDRGESGEEFTYNSDILLHCYNRYYSEETQNVLPPWTTISCRNGYYPSCFEDLIILTDKIADLNKYFWTLEAWLKMSNAGPYVDSEVVHFIKSKYLSENSESFDMREVVELTTFEEFVGFWIFQDVLFDSVNKTEPQEIKVLHLLPQIKELMYLTWYYHSVLPIERKSWSFLSCDGVGYHSNMWSPLVTPFQLVVWALVCINILVIVLFLRVPGSDINVKLLVVGILMENSILLNVDSKVKDLWWKHSFRLSSGFFTILFGTILTNYYKTSFTMEMIVPAEKFAMWRTLMDMKNFTFYIPYETVFTHGTIEGLEAENLLDKMFYPKLQLRLLTRGLCNAEEKLIPSLAGYCGMAELLTYSITHRPGSHTEYISPFFKPTRYRNFTQFVKELGTCDKVAYMDFSGNVESAIDHLNDNQNHKVYKKGADGFMSVMHGWESLPVQNNFVFKRLNVMISSGIFKYWDEWFKRVKPEKLFKHYANWKFPEFRHVILEQFNSKIFTAFYAYGICVGIVVITFMVEVVFRVLKLCYGFYSSALPRRCKSYVLHKLCTSDDPAN</sequence>
<dbReference type="AlphaFoldDB" id="A0A226DVC4"/>
<proteinExistence type="predicted"/>
<name>A0A226DVC4_FOLCA</name>
<keyword evidence="1" id="KW-0472">Membrane</keyword>
<organism evidence="2 3">
    <name type="scientific">Folsomia candida</name>
    <name type="common">Springtail</name>
    <dbReference type="NCBI Taxonomy" id="158441"/>
    <lineage>
        <taxon>Eukaryota</taxon>
        <taxon>Metazoa</taxon>
        <taxon>Ecdysozoa</taxon>
        <taxon>Arthropoda</taxon>
        <taxon>Hexapoda</taxon>
        <taxon>Collembola</taxon>
        <taxon>Entomobryomorpha</taxon>
        <taxon>Isotomoidea</taxon>
        <taxon>Isotomidae</taxon>
        <taxon>Proisotominae</taxon>
        <taxon>Folsomia</taxon>
    </lineage>
</organism>
<accession>A0A226DVC4</accession>
<evidence type="ECO:0000313" key="3">
    <source>
        <dbReference type="Proteomes" id="UP000198287"/>
    </source>
</evidence>
<dbReference type="EMBL" id="LNIX01000011">
    <property type="protein sequence ID" value="OXA48637.1"/>
    <property type="molecule type" value="Genomic_DNA"/>
</dbReference>
<keyword evidence="1" id="KW-0812">Transmembrane</keyword>
<feature type="transmembrane region" description="Helical" evidence="1">
    <location>
        <begin position="396"/>
        <end position="414"/>
    </location>
</feature>
<keyword evidence="3" id="KW-1185">Reference proteome</keyword>
<reference evidence="2 3" key="1">
    <citation type="submission" date="2015-12" db="EMBL/GenBank/DDBJ databases">
        <title>The genome of Folsomia candida.</title>
        <authorList>
            <person name="Faddeeva A."/>
            <person name="Derks M.F."/>
            <person name="Anvar Y."/>
            <person name="Smit S."/>
            <person name="Van Straalen N."/>
            <person name="Roelofs D."/>
        </authorList>
    </citation>
    <scope>NUCLEOTIDE SEQUENCE [LARGE SCALE GENOMIC DNA]</scope>
    <source>
        <strain evidence="2 3">VU population</strain>
        <tissue evidence="2">Whole body</tissue>
    </source>
</reference>
<evidence type="ECO:0000256" key="1">
    <source>
        <dbReference type="SAM" id="Phobius"/>
    </source>
</evidence>